<accession>A0A2W5BXP7</accession>
<comment type="function">
    <text evidence="1 10">Exerts its effect at some terminal stage of cytochrome c oxidase synthesis, probably by being involved in the insertion of the copper B into subunit I.</text>
</comment>
<dbReference type="Pfam" id="PF04442">
    <property type="entry name" value="CtaG_Cox11"/>
    <property type="match status" value="1"/>
</dbReference>
<dbReference type="SUPFAM" id="SSF110111">
    <property type="entry name" value="Ctag/Cox11"/>
    <property type="match status" value="1"/>
</dbReference>
<dbReference type="Proteomes" id="UP000249557">
    <property type="component" value="Unassembled WGS sequence"/>
</dbReference>
<keyword evidence="10" id="KW-0997">Cell inner membrane</keyword>
<organism evidence="11 12">
    <name type="scientific">Micavibrio aeruginosavorus</name>
    <dbReference type="NCBI Taxonomy" id="349221"/>
    <lineage>
        <taxon>Bacteria</taxon>
        <taxon>Pseudomonadati</taxon>
        <taxon>Bdellovibrionota</taxon>
        <taxon>Bdellovibrionia</taxon>
        <taxon>Bdellovibrionales</taxon>
        <taxon>Pseudobdellovibrionaceae</taxon>
        <taxon>Micavibrio</taxon>
    </lineage>
</organism>
<name>A0A2W5BXP7_9BACT</name>
<evidence type="ECO:0000256" key="6">
    <source>
        <dbReference type="ARBA" id="ARBA00022968"/>
    </source>
</evidence>
<dbReference type="Gene3D" id="2.60.370.10">
    <property type="entry name" value="Ctag/Cox11"/>
    <property type="match status" value="1"/>
</dbReference>
<feature type="topological domain" description="Cytoplasmic" evidence="10">
    <location>
        <begin position="1"/>
        <end position="6"/>
    </location>
</feature>
<dbReference type="PANTHER" id="PTHR21320:SF3">
    <property type="entry name" value="CYTOCHROME C OXIDASE ASSEMBLY PROTEIN COX11, MITOCHONDRIAL-RELATED"/>
    <property type="match status" value="1"/>
</dbReference>
<feature type="topological domain" description="Periplasmic" evidence="10">
    <location>
        <begin position="26"/>
        <end position="189"/>
    </location>
</feature>
<dbReference type="GO" id="GO:0008535">
    <property type="term" value="P:respiratory chain complex IV assembly"/>
    <property type="evidence" value="ECO:0007669"/>
    <property type="project" value="UniProtKB-UniRule"/>
</dbReference>
<gene>
    <name evidence="10" type="primary">ctaG</name>
    <name evidence="11" type="ORF">DI626_03020</name>
</gene>
<dbReference type="FunFam" id="2.60.370.10:FF:000001">
    <property type="entry name" value="COX11 cytochrome c oxidase assembly homolog"/>
    <property type="match status" value="1"/>
</dbReference>
<evidence type="ECO:0000256" key="4">
    <source>
        <dbReference type="ARBA" id="ARBA00015384"/>
    </source>
</evidence>
<evidence type="ECO:0000256" key="8">
    <source>
        <dbReference type="ARBA" id="ARBA00023008"/>
    </source>
</evidence>
<keyword evidence="8 10" id="KW-0186">Copper</keyword>
<evidence type="ECO:0000256" key="7">
    <source>
        <dbReference type="ARBA" id="ARBA00022989"/>
    </source>
</evidence>
<keyword evidence="6 10" id="KW-0735">Signal-anchor</keyword>
<evidence type="ECO:0000313" key="12">
    <source>
        <dbReference type="Proteomes" id="UP000249557"/>
    </source>
</evidence>
<evidence type="ECO:0000256" key="3">
    <source>
        <dbReference type="ARBA" id="ARBA00009620"/>
    </source>
</evidence>
<keyword evidence="10" id="KW-1003">Cell membrane</keyword>
<dbReference type="PROSITE" id="PS51257">
    <property type="entry name" value="PROKAR_LIPOPROTEIN"/>
    <property type="match status" value="1"/>
</dbReference>
<keyword evidence="7 10" id="KW-1133">Transmembrane helix</keyword>
<sequence length="189" mass="21413">MDKNTKTLMLVFLTVACMVGLAFASVPLYRLFCQVTGFGGTTMLADKAPDTVLEREVIVRFDTNTSRNINWSFRPEKHQETVKLGQQGLIAFYAKNNDKVPSAGTALYNVTPLKVGKYFKKIQCFCFNDQTLQPGEEMPMPVVFFVDPAMNDDPEMDDVKYITLSYTFYSAESEELDKALEAFYNSEKD</sequence>
<dbReference type="EMBL" id="QFNK01000038">
    <property type="protein sequence ID" value="PZO87855.1"/>
    <property type="molecule type" value="Genomic_DNA"/>
</dbReference>
<proteinExistence type="inferred from homology"/>
<protein>
    <recommendedName>
        <fullName evidence="4 10">Cytochrome c oxidase assembly protein CtaG</fullName>
    </recommendedName>
</protein>
<evidence type="ECO:0000256" key="9">
    <source>
        <dbReference type="ARBA" id="ARBA00023136"/>
    </source>
</evidence>
<comment type="similarity">
    <text evidence="3 10">Belongs to the COX11/CtaG family.</text>
</comment>
<comment type="subcellular location">
    <subcellularLocation>
        <location evidence="2 10">Cell inner membrane</location>
        <topology evidence="2 10">Single-pass type II membrane protein</topology>
        <orientation evidence="2 10">Periplasmic side</orientation>
    </subcellularLocation>
</comment>
<evidence type="ECO:0000313" key="11">
    <source>
        <dbReference type="EMBL" id="PZO87855.1"/>
    </source>
</evidence>
<dbReference type="GO" id="GO:0005507">
    <property type="term" value="F:copper ion binding"/>
    <property type="evidence" value="ECO:0007669"/>
    <property type="project" value="InterPro"/>
</dbReference>
<evidence type="ECO:0000256" key="1">
    <source>
        <dbReference type="ARBA" id="ARBA00004007"/>
    </source>
</evidence>
<dbReference type="HAMAP" id="MF_00155">
    <property type="entry name" value="CtaG"/>
    <property type="match status" value="1"/>
</dbReference>
<dbReference type="GO" id="GO:0005886">
    <property type="term" value="C:plasma membrane"/>
    <property type="evidence" value="ECO:0007669"/>
    <property type="project" value="UniProtKB-SubCell"/>
</dbReference>
<evidence type="ECO:0000256" key="2">
    <source>
        <dbReference type="ARBA" id="ARBA00004382"/>
    </source>
</evidence>
<dbReference type="NCBIfam" id="NF003465">
    <property type="entry name" value="PRK05089.1"/>
    <property type="match status" value="1"/>
</dbReference>
<comment type="caution">
    <text evidence="11">The sequence shown here is derived from an EMBL/GenBank/DDBJ whole genome shotgun (WGS) entry which is preliminary data.</text>
</comment>
<evidence type="ECO:0000256" key="5">
    <source>
        <dbReference type="ARBA" id="ARBA00022692"/>
    </source>
</evidence>
<evidence type="ECO:0000256" key="10">
    <source>
        <dbReference type="HAMAP-Rule" id="MF_00155"/>
    </source>
</evidence>
<dbReference type="PIRSF" id="PIRSF005413">
    <property type="entry name" value="COX11"/>
    <property type="match status" value="1"/>
</dbReference>
<reference evidence="11 12" key="1">
    <citation type="submission" date="2017-08" db="EMBL/GenBank/DDBJ databases">
        <title>Infants hospitalized years apart are colonized by the same room-sourced microbial strains.</title>
        <authorList>
            <person name="Brooks B."/>
            <person name="Olm M.R."/>
            <person name="Firek B.A."/>
            <person name="Baker R."/>
            <person name="Thomas B.C."/>
            <person name="Morowitz M.J."/>
            <person name="Banfield J.F."/>
        </authorList>
    </citation>
    <scope>NUCLEOTIDE SEQUENCE [LARGE SCALE GENOMIC DNA]</scope>
    <source>
        <strain evidence="11">S2_018_000_R2_104</strain>
    </source>
</reference>
<dbReference type="InterPro" id="IPR023471">
    <property type="entry name" value="CtaG/Cox11_dom_sf"/>
</dbReference>
<dbReference type="PANTHER" id="PTHR21320">
    <property type="entry name" value="CYTOCHROME C OXIDASE ASSEMBLY PROTEIN COX11-RELATED"/>
    <property type="match status" value="1"/>
</dbReference>
<dbReference type="AlphaFoldDB" id="A0A2W5BXP7"/>
<dbReference type="InterPro" id="IPR007533">
    <property type="entry name" value="Cyt_c_oxidase_assmbl_CtaG"/>
</dbReference>
<keyword evidence="9 10" id="KW-0472">Membrane</keyword>
<keyword evidence="5 10" id="KW-0812">Transmembrane</keyword>